<evidence type="ECO:0008006" key="2">
    <source>
        <dbReference type="Google" id="ProtNLM"/>
    </source>
</evidence>
<dbReference type="PANTHER" id="PTHR34547:SF1">
    <property type="entry name" value="YACP-LIKE NYN DOMAIN PROTEIN"/>
    <property type="match status" value="1"/>
</dbReference>
<gene>
    <name evidence="1" type="ORF">AVDCRST_MAG78-2093</name>
</gene>
<proteinExistence type="predicted"/>
<accession>A0A6J4Q7K7</accession>
<sequence>MTRCLILDGYNLIGALKRYSSRSTGGLDQSRELLINDALKAAGWTGREIIAVFDASQSPESGRTELRAGGAVRVIYSARGESADDVIERLVRSGGGSYTVCTADFALQRAALASGAARSTPREFEELLNELPAVTRAPDVPFRARVSDRLSPEVLRSLEKLRREAEGR</sequence>
<evidence type="ECO:0000313" key="1">
    <source>
        <dbReference type="EMBL" id="CAA9436758.1"/>
    </source>
</evidence>
<dbReference type="EMBL" id="CADCVB010000140">
    <property type="protein sequence ID" value="CAA9436758.1"/>
    <property type="molecule type" value="Genomic_DNA"/>
</dbReference>
<organism evidence="1">
    <name type="scientific">uncultured Rubrobacteraceae bacterium</name>
    <dbReference type="NCBI Taxonomy" id="349277"/>
    <lineage>
        <taxon>Bacteria</taxon>
        <taxon>Bacillati</taxon>
        <taxon>Actinomycetota</taxon>
        <taxon>Rubrobacteria</taxon>
        <taxon>Rubrobacterales</taxon>
        <taxon>Rubrobacteraceae</taxon>
        <taxon>environmental samples</taxon>
    </lineage>
</organism>
<dbReference type="Pfam" id="PF05991">
    <property type="entry name" value="NYN_YacP"/>
    <property type="match status" value="1"/>
</dbReference>
<name>A0A6J4Q7K7_9ACTN</name>
<reference evidence="1" key="1">
    <citation type="submission" date="2020-02" db="EMBL/GenBank/DDBJ databases">
        <authorList>
            <person name="Meier V. D."/>
        </authorList>
    </citation>
    <scope>NUCLEOTIDE SEQUENCE</scope>
    <source>
        <strain evidence="1">AVDCRST_MAG78</strain>
    </source>
</reference>
<protein>
    <recommendedName>
        <fullName evidence="2">NYN domain-containing protein</fullName>
    </recommendedName>
</protein>
<dbReference type="AlphaFoldDB" id="A0A6J4Q7K7"/>
<dbReference type="InterPro" id="IPR010298">
    <property type="entry name" value="YacP-like"/>
</dbReference>
<dbReference type="PANTHER" id="PTHR34547">
    <property type="entry name" value="YACP-LIKE NYN DOMAIN PROTEIN"/>
    <property type="match status" value="1"/>
</dbReference>